<protein>
    <submittedName>
        <fullName evidence="2 4">Uncharacterized protein</fullName>
    </submittedName>
</protein>
<evidence type="ECO:0000313" key="3">
    <source>
        <dbReference type="Proteomes" id="UP000278627"/>
    </source>
</evidence>
<name>A0A158PRJ4_BRUPA</name>
<organism evidence="4">
    <name type="scientific">Brugia pahangi</name>
    <name type="common">Filarial nematode worm</name>
    <dbReference type="NCBI Taxonomy" id="6280"/>
    <lineage>
        <taxon>Eukaryota</taxon>
        <taxon>Metazoa</taxon>
        <taxon>Ecdysozoa</taxon>
        <taxon>Nematoda</taxon>
        <taxon>Chromadorea</taxon>
        <taxon>Rhabditida</taxon>
        <taxon>Spirurina</taxon>
        <taxon>Spiruromorpha</taxon>
        <taxon>Filarioidea</taxon>
        <taxon>Onchocercidae</taxon>
        <taxon>Brugia</taxon>
    </lineage>
</organism>
<evidence type="ECO:0000313" key="4">
    <source>
        <dbReference type="WBParaSite" id="BPAG_0001045601-mRNA-1"/>
    </source>
</evidence>
<keyword evidence="3" id="KW-1185">Reference proteome</keyword>
<reference evidence="4" key="1">
    <citation type="submission" date="2016-04" db="UniProtKB">
        <authorList>
            <consortium name="WormBaseParasite"/>
        </authorList>
    </citation>
    <scope>IDENTIFICATION</scope>
</reference>
<dbReference type="Proteomes" id="UP000278627">
    <property type="component" value="Unassembled WGS sequence"/>
</dbReference>
<dbReference type="STRING" id="6280.A0A158PRJ4"/>
<sequence length="280" mass="31906">MNHRTYNNFTSNTFTPKRSTSYGSGTKLNDIGGVSSSLRRYDNDYNSVYERRTSYTPSHYSTSGYASSSYGTLLRNNRSQTPSYIGRERNYALNREYKSTSRFSTDREHSQSDDNVKQRLEKFYNRYAKDHEISNNHLINDSKFCNENKNEITIAANDDEGDEKFSANENFELKDILRGIAKLNEKDVSEDNKLKKAVCSNENEIISMENASNSIQILKENANQIDSSSIIANQNDAEISTVPINNENFVIQSNETELKCDNDVTEIVKLPLFNGLGKLN</sequence>
<proteinExistence type="predicted"/>
<accession>A0A158PRJ4</accession>
<feature type="region of interest" description="Disordered" evidence="1">
    <location>
        <begin position="1"/>
        <end position="23"/>
    </location>
</feature>
<gene>
    <name evidence="2" type="ORF">BPAG_LOCUS10418</name>
</gene>
<dbReference type="EMBL" id="UZAD01013186">
    <property type="protein sequence ID" value="VDN91604.1"/>
    <property type="molecule type" value="Genomic_DNA"/>
</dbReference>
<dbReference type="AlphaFoldDB" id="A0A158PRJ4"/>
<dbReference type="WBParaSite" id="BPAG_0001045601-mRNA-1">
    <property type="protein sequence ID" value="BPAG_0001045601-mRNA-1"/>
    <property type="gene ID" value="BPAG_0001045601"/>
</dbReference>
<reference evidence="2 3" key="2">
    <citation type="submission" date="2018-11" db="EMBL/GenBank/DDBJ databases">
        <authorList>
            <consortium name="Pathogen Informatics"/>
        </authorList>
    </citation>
    <scope>NUCLEOTIDE SEQUENCE [LARGE SCALE GENOMIC DNA]</scope>
</reference>
<evidence type="ECO:0000256" key="1">
    <source>
        <dbReference type="SAM" id="MobiDB-lite"/>
    </source>
</evidence>
<evidence type="ECO:0000313" key="2">
    <source>
        <dbReference type="EMBL" id="VDN91604.1"/>
    </source>
</evidence>